<accession>A0A183EI93</accession>
<sequence>MNWKIRSVGAHGWQSAAGERPPRECNRAAAATAAGDNDDHRCERNTGEEGIFPGPETWIIDAGQLMALQTKGKPFRPILKPANCKPKIRAEPLQPQKRSAVAAKYMRNKSRFGRITVCA</sequence>
<feature type="region of interest" description="Disordered" evidence="1">
    <location>
        <begin position="1"/>
        <end position="54"/>
    </location>
</feature>
<evidence type="ECO:0000313" key="2">
    <source>
        <dbReference type="EMBL" id="VDN36566.1"/>
    </source>
</evidence>
<proteinExistence type="predicted"/>
<evidence type="ECO:0000313" key="4">
    <source>
        <dbReference type="WBParaSite" id="GPUH_0002070901-mRNA-1"/>
    </source>
</evidence>
<dbReference type="Proteomes" id="UP000271098">
    <property type="component" value="Unassembled WGS sequence"/>
</dbReference>
<dbReference type="AlphaFoldDB" id="A0A183EI93"/>
<feature type="compositionally biased region" description="Basic and acidic residues" evidence="1">
    <location>
        <begin position="37"/>
        <end position="47"/>
    </location>
</feature>
<evidence type="ECO:0000313" key="3">
    <source>
        <dbReference type="Proteomes" id="UP000271098"/>
    </source>
</evidence>
<keyword evidence="3" id="KW-1185">Reference proteome</keyword>
<dbReference type="WBParaSite" id="GPUH_0002070901-mRNA-1">
    <property type="protein sequence ID" value="GPUH_0002070901-mRNA-1"/>
    <property type="gene ID" value="GPUH_0002070901"/>
</dbReference>
<name>A0A183EI93_9BILA</name>
<reference evidence="2 3" key="2">
    <citation type="submission" date="2018-11" db="EMBL/GenBank/DDBJ databases">
        <authorList>
            <consortium name="Pathogen Informatics"/>
        </authorList>
    </citation>
    <scope>NUCLEOTIDE SEQUENCE [LARGE SCALE GENOMIC DNA]</scope>
</reference>
<protein>
    <submittedName>
        <fullName evidence="2 4">Uncharacterized protein</fullName>
    </submittedName>
</protein>
<dbReference type="EMBL" id="UYRT01090893">
    <property type="protein sequence ID" value="VDN36566.1"/>
    <property type="molecule type" value="Genomic_DNA"/>
</dbReference>
<evidence type="ECO:0000256" key="1">
    <source>
        <dbReference type="SAM" id="MobiDB-lite"/>
    </source>
</evidence>
<gene>
    <name evidence="2" type="ORF">GPUH_LOCUS20684</name>
</gene>
<organism evidence="4">
    <name type="scientific">Gongylonema pulchrum</name>
    <dbReference type="NCBI Taxonomy" id="637853"/>
    <lineage>
        <taxon>Eukaryota</taxon>
        <taxon>Metazoa</taxon>
        <taxon>Ecdysozoa</taxon>
        <taxon>Nematoda</taxon>
        <taxon>Chromadorea</taxon>
        <taxon>Rhabditida</taxon>
        <taxon>Spirurina</taxon>
        <taxon>Spiruromorpha</taxon>
        <taxon>Spiruroidea</taxon>
        <taxon>Gongylonematidae</taxon>
        <taxon>Gongylonema</taxon>
    </lineage>
</organism>
<reference evidence="4" key="1">
    <citation type="submission" date="2016-06" db="UniProtKB">
        <authorList>
            <consortium name="WormBaseParasite"/>
        </authorList>
    </citation>
    <scope>IDENTIFICATION</scope>
</reference>